<comment type="similarity">
    <text evidence="2">Belongs to the glycosyl hydrolase 3 family.</text>
</comment>
<keyword evidence="6" id="KW-0732">Signal</keyword>
<dbReference type="PRINTS" id="PR00133">
    <property type="entry name" value="GLHYDRLASE3"/>
</dbReference>
<dbReference type="Gene3D" id="3.20.20.300">
    <property type="entry name" value="Glycoside hydrolase, family 3, N-terminal domain"/>
    <property type="match status" value="1"/>
</dbReference>
<evidence type="ECO:0000256" key="2">
    <source>
        <dbReference type="ARBA" id="ARBA00005336"/>
    </source>
</evidence>
<keyword evidence="5" id="KW-0326">Glycosidase</keyword>
<gene>
    <name evidence="8" type="ORF">NF867_11070</name>
</gene>
<feature type="domain" description="Glycoside hydrolase family 3 N-terminal" evidence="7">
    <location>
        <begin position="57"/>
        <end position="370"/>
    </location>
</feature>
<dbReference type="PANTHER" id="PTHR30480">
    <property type="entry name" value="BETA-HEXOSAMINIDASE-RELATED"/>
    <property type="match status" value="1"/>
</dbReference>
<evidence type="ECO:0000256" key="1">
    <source>
        <dbReference type="ARBA" id="ARBA00001231"/>
    </source>
</evidence>
<dbReference type="EC" id="3.2.1.52" evidence="3"/>
<feature type="signal peptide" evidence="6">
    <location>
        <begin position="1"/>
        <end position="24"/>
    </location>
</feature>
<sequence length="576" mass="63235">MIYSKRFCISLILALFFSFTAVEAQTVSSAEKKSIIDAIENKPHWADSVFKKMSRKKRIAQLFIVPVYSNQTKEKQDSITALIQKYQAGGIITFQGGPVRNALLLNRIQKGLKVPALVTTDGEWGLAMRLDSTVSYPFQMTLGAIQNNELIYEMGKQMAAQFKRAGIQMNFAPVVDVNNNIKNPVINFRSFGENKYNVAEKGIAFMKGMQDGGLLATAKHFPGHGDTETDSHYDLPQLNFSKERLDSLEMYPFKQLIAAGIGGVMVAHMNIPSLDSTKNLPSTLSKPIVTTLLKDNIGFKGLVFTDAMGMKGVVKYHPKGEAAVMATIAGNDMLEMVENLPESIKAVRKAIRRGEISRKDINERCKKVLAAKYWLGLNNYQPVYLPNLTQDLNPESANVLNTQLAEAAATTLIKPTDSVVKNGEKVLILSIGTIESTIFQKTLSATFPSAATISVAKDANQKTIDNIRAQLKNFDKVIIGIHDNRPRPRSVLDFNSPVINLISDLAQSGKAYVAVMANAYTLAGIPAIEKSNALWVFYEESKYTEQAAAKVVLGQLTTTGKLPVTINSVFKSGQGL</sequence>
<accession>A0A9X2JCE0</accession>
<evidence type="ECO:0000256" key="4">
    <source>
        <dbReference type="ARBA" id="ARBA00022801"/>
    </source>
</evidence>
<dbReference type="InterPro" id="IPR017853">
    <property type="entry name" value="GH"/>
</dbReference>
<evidence type="ECO:0000256" key="6">
    <source>
        <dbReference type="SAM" id="SignalP"/>
    </source>
</evidence>
<comment type="caution">
    <text evidence="8">The sequence shown here is derived from an EMBL/GenBank/DDBJ whole genome shotgun (WGS) entry which is preliminary data.</text>
</comment>
<keyword evidence="4 8" id="KW-0378">Hydrolase</keyword>
<proteinExistence type="inferred from homology"/>
<name>A0A9X2JCE0_9SPHI</name>
<evidence type="ECO:0000313" key="8">
    <source>
        <dbReference type="EMBL" id="MCO4293407.1"/>
    </source>
</evidence>
<dbReference type="SUPFAM" id="SSF51445">
    <property type="entry name" value="(Trans)glycosidases"/>
    <property type="match status" value="1"/>
</dbReference>
<keyword evidence="9" id="KW-1185">Reference proteome</keyword>
<dbReference type="GO" id="GO:0004563">
    <property type="term" value="F:beta-N-acetylhexosaminidase activity"/>
    <property type="evidence" value="ECO:0007669"/>
    <property type="project" value="UniProtKB-EC"/>
</dbReference>
<dbReference type="InterPro" id="IPR036962">
    <property type="entry name" value="Glyco_hydro_3_N_sf"/>
</dbReference>
<comment type="catalytic activity">
    <reaction evidence="1">
        <text>Hydrolysis of terminal non-reducing N-acetyl-D-hexosamine residues in N-acetyl-beta-D-hexosaminides.</text>
        <dbReference type="EC" id="3.2.1.52"/>
    </reaction>
</comment>
<organism evidence="8 9">
    <name type="scientific">Solitalea agri</name>
    <dbReference type="NCBI Taxonomy" id="2953739"/>
    <lineage>
        <taxon>Bacteria</taxon>
        <taxon>Pseudomonadati</taxon>
        <taxon>Bacteroidota</taxon>
        <taxon>Sphingobacteriia</taxon>
        <taxon>Sphingobacteriales</taxon>
        <taxon>Sphingobacteriaceae</taxon>
        <taxon>Solitalea</taxon>
    </lineage>
</organism>
<dbReference type="AlphaFoldDB" id="A0A9X2JCE0"/>
<dbReference type="PANTHER" id="PTHR30480:SF13">
    <property type="entry name" value="BETA-HEXOSAMINIDASE"/>
    <property type="match status" value="1"/>
</dbReference>
<dbReference type="Gene3D" id="3.40.50.1700">
    <property type="entry name" value="Glycoside hydrolase family 3 C-terminal domain"/>
    <property type="match status" value="1"/>
</dbReference>
<evidence type="ECO:0000256" key="5">
    <source>
        <dbReference type="ARBA" id="ARBA00023295"/>
    </source>
</evidence>
<evidence type="ECO:0000256" key="3">
    <source>
        <dbReference type="ARBA" id="ARBA00012663"/>
    </source>
</evidence>
<dbReference type="Pfam" id="PF00933">
    <property type="entry name" value="Glyco_hydro_3"/>
    <property type="match status" value="1"/>
</dbReference>
<dbReference type="GO" id="GO:0009254">
    <property type="term" value="P:peptidoglycan turnover"/>
    <property type="evidence" value="ECO:0007669"/>
    <property type="project" value="TreeGrafter"/>
</dbReference>
<protein>
    <recommendedName>
        <fullName evidence="3">beta-N-acetylhexosaminidase</fullName>
        <ecNumber evidence="3">3.2.1.52</ecNumber>
    </recommendedName>
</protein>
<evidence type="ECO:0000259" key="7">
    <source>
        <dbReference type="Pfam" id="PF00933"/>
    </source>
</evidence>
<dbReference type="InterPro" id="IPR050226">
    <property type="entry name" value="NagZ_Beta-hexosaminidase"/>
</dbReference>
<dbReference type="InterPro" id="IPR001764">
    <property type="entry name" value="Glyco_hydro_3_N"/>
</dbReference>
<dbReference type="Proteomes" id="UP001155182">
    <property type="component" value="Unassembled WGS sequence"/>
</dbReference>
<reference evidence="8" key="1">
    <citation type="submission" date="2022-06" db="EMBL/GenBank/DDBJ databases">
        <title>Solitalea sp. MAHUQ-68 isolated from rhizospheric soil.</title>
        <authorList>
            <person name="Huq M.A."/>
        </authorList>
    </citation>
    <scope>NUCLEOTIDE SEQUENCE</scope>
    <source>
        <strain evidence="8">MAHUQ-68</strain>
    </source>
</reference>
<dbReference type="RefSeq" id="WP_252588045.1">
    <property type="nucleotide sequence ID" value="NZ_JAMWYS010000036.1"/>
</dbReference>
<evidence type="ECO:0000313" key="9">
    <source>
        <dbReference type="Proteomes" id="UP001155182"/>
    </source>
</evidence>
<dbReference type="InterPro" id="IPR036881">
    <property type="entry name" value="Glyco_hydro_3_C_sf"/>
</dbReference>
<dbReference type="GO" id="GO:0005975">
    <property type="term" value="P:carbohydrate metabolic process"/>
    <property type="evidence" value="ECO:0007669"/>
    <property type="project" value="InterPro"/>
</dbReference>
<dbReference type="EMBL" id="JAMWYS010000036">
    <property type="protein sequence ID" value="MCO4293407.1"/>
    <property type="molecule type" value="Genomic_DNA"/>
</dbReference>
<dbReference type="SUPFAM" id="SSF52279">
    <property type="entry name" value="Beta-D-glucan exohydrolase, C-terminal domain"/>
    <property type="match status" value="1"/>
</dbReference>
<feature type="chain" id="PRO_5040721645" description="beta-N-acetylhexosaminidase" evidence="6">
    <location>
        <begin position="25"/>
        <end position="576"/>
    </location>
</feature>